<evidence type="ECO:0000256" key="6">
    <source>
        <dbReference type="RuleBase" id="RU365102"/>
    </source>
</evidence>
<name>U7QCY1_9CYAN</name>
<dbReference type="OrthoDB" id="9801356at2"/>
<dbReference type="GO" id="GO:0016020">
    <property type="term" value="C:membrane"/>
    <property type="evidence" value="ECO:0007669"/>
    <property type="project" value="UniProtKB-SubCell"/>
</dbReference>
<dbReference type="PANTHER" id="PTHR12608:SF1">
    <property type="entry name" value="TRANSMEMBRANE PROTEIN 165"/>
    <property type="match status" value="1"/>
</dbReference>
<comment type="subcellular location">
    <subcellularLocation>
        <location evidence="1 6">Membrane</location>
        <topology evidence="1 6">Multi-pass membrane protein</topology>
    </subcellularLocation>
</comment>
<accession>U7QCY1</accession>
<feature type="transmembrane region" description="Helical" evidence="6">
    <location>
        <begin position="36"/>
        <end position="59"/>
    </location>
</feature>
<evidence type="ECO:0000313" key="7">
    <source>
        <dbReference type="EMBL" id="ERT05052.1"/>
    </source>
</evidence>
<reference evidence="7 8" key="1">
    <citation type="journal article" date="2013" name="Front. Microbiol.">
        <title>Comparative genomic analyses of the cyanobacterium, Lyngbya aestuarii BL J, a powerful hydrogen producer.</title>
        <authorList>
            <person name="Kothari A."/>
            <person name="Vaughn M."/>
            <person name="Garcia-Pichel F."/>
        </authorList>
    </citation>
    <scope>NUCLEOTIDE SEQUENCE [LARGE SCALE GENOMIC DNA]</scope>
    <source>
        <strain evidence="7 8">BL J</strain>
    </source>
</reference>
<dbReference type="InterPro" id="IPR001727">
    <property type="entry name" value="GDT1-like"/>
</dbReference>
<gene>
    <name evidence="7" type="ORF">M595_5014</name>
</gene>
<dbReference type="EMBL" id="AUZM01000070">
    <property type="protein sequence ID" value="ERT05052.1"/>
    <property type="molecule type" value="Genomic_DNA"/>
</dbReference>
<feature type="transmembrane region" description="Helical" evidence="6">
    <location>
        <begin position="184"/>
        <end position="202"/>
    </location>
</feature>
<evidence type="ECO:0000313" key="8">
    <source>
        <dbReference type="Proteomes" id="UP000017127"/>
    </source>
</evidence>
<sequence length="210" mass="22561">MLTAFTAGLLLITLSELGDKTFFIAVILSIRYSRKLVFIGVTLALAVMTILSVFVGQIISILPRIYLHYAEIILFFSFGIKLLYDASKMSTSSNKEEEKEAAEAVEKSKSKFPKLSSSLGIILEAFFLTFTAEWGDRTQIATIALAATYQPLGVVLGATLGHAICTAIAVVGGRLIAGKISERMITAIGGCLFILFGLVAIWKGVGTDAI</sequence>
<evidence type="ECO:0000256" key="2">
    <source>
        <dbReference type="ARBA" id="ARBA00009190"/>
    </source>
</evidence>
<dbReference type="PROSITE" id="PS01214">
    <property type="entry name" value="UPF0016"/>
    <property type="match status" value="1"/>
</dbReference>
<keyword evidence="4 6" id="KW-1133">Transmembrane helix</keyword>
<dbReference type="RefSeq" id="WP_023068716.1">
    <property type="nucleotide sequence ID" value="NZ_AUZM01000070.1"/>
</dbReference>
<proteinExistence type="inferred from homology"/>
<evidence type="ECO:0000256" key="1">
    <source>
        <dbReference type="ARBA" id="ARBA00004141"/>
    </source>
</evidence>
<organism evidence="7 8">
    <name type="scientific">Lyngbya aestuarii BL J</name>
    <dbReference type="NCBI Taxonomy" id="1348334"/>
    <lineage>
        <taxon>Bacteria</taxon>
        <taxon>Bacillati</taxon>
        <taxon>Cyanobacteriota</taxon>
        <taxon>Cyanophyceae</taxon>
        <taxon>Oscillatoriophycideae</taxon>
        <taxon>Oscillatoriales</taxon>
        <taxon>Microcoleaceae</taxon>
        <taxon>Lyngbya</taxon>
    </lineage>
</organism>
<keyword evidence="3 6" id="KW-0812">Transmembrane</keyword>
<evidence type="ECO:0000256" key="5">
    <source>
        <dbReference type="ARBA" id="ARBA00023136"/>
    </source>
</evidence>
<keyword evidence="8" id="KW-1185">Reference proteome</keyword>
<dbReference type="AlphaFoldDB" id="U7QCY1"/>
<dbReference type="Proteomes" id="UP000017127">
    <property type="component" value="Unassembled WGS sequence"/>
</dbReference>
<feature type="transmembrane region" description="Helical" evidence="6">
    <location>
        <begin position="65"/>
        <end position="84"/>
    </location>
</feature>
<keyword evidence="5 6" id="KW-0472">Membrane</keyword>
<dbReference type="Pfam" id="PF01169">
    <property type="entry name" value="GDT1"/>
    <property type="match status" value="2"/>
</dbReference>
<comment type="similarity">
    <text evidence="2 6">Belongs to the GDT1 family.</text>
</comment>
<dbReference type="PATRIC" id="fig|1348334.3.peg.4831"/>
<evidence type="ECO:0000256" key="4">
    <source>
        <dbReference type="ARBA" id="ARBA00022989"/>
    </source>
</evidence>
<dbReference type="InterPro" id="IPR049555">
    <property type="entry name" value="GDT1-like_CS"/>
</dbReference>
<evidence type="ECO:0000256" key="3">
    <source>
        <dbReference type="ARBA" id="ARBA00022692"/>
    </source>
</evidence>
<protein>
    <recommendedName>
        <fullName evidence="6">GDT1 family protein</fullName>
    </recommendedName>
</protein>
<dbReference type="PANTHER" id="PTHR12608">
    <property type="entry name" value="TRANSMEMBRANE PROTEIN HTP-1 RELATED"/>
    <property type="match status" value="1"/>
</dbReference>
<dbReference type="GO" id="GO:0006816">
    <property type="term" value="P:calcium ion transport"/>
    <property type="evidence" value="ECO:0007669"/>
    <property type="project" value="UniProtKB-ARBA"/>
</dbReference>
<feature type="transmembrane region" description="Helical" evidence="6">
    <location>
        <begin position="152"/>
        <end position="172"/>
    </location>
</feature>
<comment type="caution">
    <text evidence="7">The sequence shown here is derived from an EMBL/GenBank/DDBJ whole genome shotgun (WGS) entry which is preliminary data.</text>
</comment>
<feature type="transmembrane region" description="Helical" evidence="6">
    <location>
        <begin position="6"/>
        <end position="29"/>
    </location>
</feature>
<dbReference type="GO" id="GO:0046873">
    <property type="term" value="F:metal ion transmembrane transporter activity"/>
    <property type="evidence" value="ECO:0007669"/>
    <property type="project" value="InterPro"/>
</dbReference>